<keyword evidence="4" id="KW-1185">Reference proteome</keyword>
<evidence type="ECO:0000256" key="1">
    <source>
        <dbReference type="ARBA" id="ARBA00022741"/>
    </source>
</evidence>
<sequence>MERIPFGIRRLDRLMGGGPPVGSVVLCSGEAGAGARSFVQTTAIMNALALSDPESYDLYYGDLSAEARLPDAVHYLSVTSSSDQVRWEIDRMVDASISAAFDEMTVHDLASRYFEPSPIPRDWYGEAADSITDLSSGDREGLLARVGHLFSDHAPGSLVVVDSLTDLVGAPGETADWRDVVVMMRALTRAALTWRAVVLVHVDEQALEPIQHGRLVDAATGVLQFDWESAGNERQRTMVVRSFRGVLAQIEAEDIVQFETEITDSGFSVSDVRKIR</sequence>
<proteinExistence type="predicted"/>
<name>A0A2R4X324_9EURY</name>
<reference evidence="3 4" key="1">
    <citation type="submission" date="2018-04" db="EMBL/GenBank/DDBJ databases">
        <title>Halococcoides cellulosivorans gen. nov., sp. nov., an extremely halophilic cellulose-utilizing haloarchaeon from hypersaline lakes.</title>
        <authorList>
            <person name="Sorokin D.Y."/>
            <person name="Toshchakov S.V."/>
            <person name="Samarov N.I."/>
            <person name="Korzhenkov A."/>
            <person name="Kublanov I.V."/>
        </authorList>
    </citation>
    <scope>NUCLEOTIDE SEQUENCE [LARGE SCALE GENOMIC DNA]</scope>
    <source>
        <strain evidence="3 4">HArcel1</strain>
    </source>
</reference>
<dbReference type="InterPro" id="IPR027417">
    <property type="entry name" value="P-loop_NTPase"/>
</dbReference>
<dbReference type="Proteomes" id="UP000244727">
    <property type="component" value="Chromosome"/>
</dbReference>
<dbReference type="EMBL" id="CP028858">
    <property type="protein sequence ID" value="AWB28206.1"/>
    <property type="molecule type" value="Genomic_DNA"/>
</dbReference>
<dbReference type="KEGG" id="harc:HARCEL1_11075"/>
<dbReference type="Gene3D" id="3.40.50.300">
    <property type="entry name" value="P-loop containing nucleotide triphosphate hydrolases"/>
    <property type="match status" value="1"/>
</dbReference>
<accession>A0A2R4X324</accession>
<dbReference type="PANTHER" id="PTHR43637">
    <property type="entry name" value="UPF0273 PROTEIN TM_0370"/>
    <property type="match status" value="1"/>
</dbReference>
<organism evidence="3 4">
    <name type="scientific">Halococcoides cellulosivorans</name>
    <dbReference type="NCBI Taxonomy" id="1679096"/>
    <lineage>
        <taxon>Archaea</taxon>
        <taxon>Methanobacteriati</taxon>
        <taxon>Methanobacteriota</taxon>
        <taxon>Stenosarchaea group</taxon>
        <taxon>Halobacteria</taxon>
        <taxon>Halobacteriales</taxon>
        <taxon>Haloarculaceae</taxon>
        <taxon>Halococcoides</taxon>
    </lineage>
</organism>
<keyword evidence="1" id="KW-0547">Nucleotide-binding</keyword>
<keyword evidence="2" id="KW-0067">ATP-binding</keyword>
<gene>
    <name evidence="3" type="ORF">HARCEL1_11075</name>
</gene>
<evidence type="ECO:0000313" key="4">
    <source>
        <dbReference type="Proteomes" id="UP000244727"/>
    </source>
</evidence>
<dbReference type="GO" id="GO:0005524">
    <property type="term" value="F:ATP binding"/>
    <property type="evidence" value="ECO:0007669"/>
    <property type="project" value="UniProtKB-KW"/>
</dbReference>
<dbReference type="SUPFAM" id="SSF52540">
    <property type="entry name" value="P-loop containing nucleoside triphosphate hydrolases"/>
    <property type="match status" value="1"/>
</dbReference>
<dbReference type="AlphaFoldDB" id="A0A2R4X324"/>
<dbReference type="RefSeq" id="WP_108383520.1">
    <property type="nucleotide sequence ID" value="NZ_CP028858.1"/>
</dbReference>
<evidence type="ECO:0000256" key="2">
    <source>
        <dbReference type="ARBA" id="ARBA00022840"/>
    </source>
</evidence>
<evidence type="ECO:0000313" key="3">
    <source>
        <dbReference type="EMBL" id="AWB28206.1"/>
    </source>
</evidence>
<dbReference type="GeneID" id="36513056"/>
<protein>
    <submittedName>
        <fullName evidence="3">HTR-like protein</fullName>
    </submittedName>
</protein>